<evidence type="ECO:0000313" key="3">
    <source>
        <dbReference type="EMBL" id="KZL91315.1"/>
    </source>
</evidence>
<dbReference type="InterPro" id="IPR043519">
    <property type="entry name" value="NT_sf"/>
</dbReference>
<dbReference type="GO" id="GO:0008728">
    <property type="term" value="F:GTP diphosphokinase activity"/>
    <property type="evidence" value="ECO:0007669"/>
    <property type="project" value="UniProtKB-EC"/>
</dbReference>
<dbReference type="EMBL" id="LWAE01000003">
    <property type="protein sequence ID" value="KZL91315.1"/>
    <property type="molecule type" value="Genomic_DNA"/>
</dbReference>
<dbReference type="PANTHER" id="PTHR47837:SF1">
    <property type="entry name" value="GTP PYROPHOSPHOKINASE YJBM"/>
    <property type="match status" value="1"/>
</dbReference>
<comment type="caution">
    <text evidence="3">The sequence shown here is derived from an EMBL/GenBank/DDBJ whole genome shotgun (WGS) entry which is preliminary data.</text>
</comment>
<name>A0A161WHX5_9CLOT</name>
<protein>
    <submittedName>
        <fullName evidence="3">GTP pyrophosphokinase YwaC</fullName>
        <ecNumber evidence="3">2.7.6.5</ecNumber>
    </submittedName>
</protein>
<dbReference type="InterPro" id="IPR052366">
    <property type="entry name" value="GTP_Pyrophosphokinase"/>
</dbReference>
<dbReference type="Proteomes" id="UP000076603">
    <property type="component" value="Unassembled WGS sequence"/>
</dbReference>
<dbReference type="UniPathway" id="UPA00908">
    <property type="reaction ID" value="UER00884"/>
</dbReference>
<dbReference type="PANTHER" id="PTHR47837">
    <property type="entry name" value="GTP PYROPHOSPHOKINASE YJBM"/>
    <property type="match status" value="1"/>
</dbReference>
<dbReference type="EC" id="2.7.6.5" evidence="3"/>
<feature type="domain" description="RelA/SpoT" evidence="2">
    <location>
        <begin position="182"/>
        <end position="304"/>
    </location>
</feature>
<keyword evidence="3" id="KW-0418">Kinase</keyword>
<evidence type="ECO:0000259" key="2">
    <source>
        <dbReference type="SMART" id="SM00954"/>
    </source>
</evidence>
<dbReference type="SMART" id="SM00954">
    <property type="entry name" value="RelA_SpoT"/>
    <property type="match status" value="1"/>
</dbReference>
<sequence length="336" mass="39948">MYMQHGRMDIWDLDIDSYDDVFLTDLYDDTIIDFVGMYLEEPFEIYSCLKRYNENEWTVNVLFKDFIKADAIKYVYEDRVLHFADVLDFGLAKYEYDSHRITFLIKDNMSLKGAYEHISLFHKEIIEDCNCFEAKKLNQKVKGDITTQLPIYYRAMTKIKMEIENFKMESKDNGYKVIDVSGRVKDINSIEEKVYRKQVSQYSICNTFDDIAGVRCTCEFLDNVYEVMEYLQTHPLMKIIQSEDKIQSPSIEGYRGIHIIAVTDIYYRNTLYKDIKVEIQIRTSFQNTWSMKTHQLTYKRNKDLQPEIIEIMCELSNTLNNADIISQEMKNKIRCL</sequence>
<dbReference type="InterPro" id="IPR007685">
    <property type="entry name" value="RelA_SpoT"/>
</dbReference>
<dbReference type="Gene3D" id="3.30.460.10">
    <property type="entry name" value="Beta Polymerase, domain 2"/>
    <property type="match status" value="1"/>
</dbReference>
<dbReference type="Pfam" id="PF04607">
    <property type="entry name" value="RelA_SpoT"/>
    <property type="match status" value="1"/>
</dbReference>
<dbReference type="STRING" id="1121326.CLMAG_30740"/>
<dbReference type="GO" id="GO:0016301">
    <property type="term" value="F:kinase activity"/>
    <property type="evidence" value="ECO:0007669"/>
    <property type="project" value="UniProtKB-KW"/>
</dbReference>
<dbReference type="AlphaFoldDB" id="A0A161WHX5"/>
<dbReference type="RefSeq" id="WP_175562169.1">
    <property type="nucleotide sequence ID" value="NZ_FQXL01000008.1"/>
</dbReference>
<organism evidence="3 4">
    <name type="scientific">Clostridium magnum DSM 2767</name>
    <dbReference type="NCBI Taxonomy" id="1121326"/>
    <lineage>
        <taxon>Bacteria</taxon>
        <taxon>Bacillati</taxon>
        <taxon>Bacillota</taxon>
        <taxon>Clostridia</taxon>
        <taxon>Eubacteriales</taxon>
        <taxon>Clostridiaceae</taxon>
        <taxon>Clostridium</taxon>
    </lineage>
</organism>
<dbReference type="GO" id="GO:0015970">
    <property type="term" value="P:guanosine tetraphosphate biosynthetic process"/>
    <property type="evidence" value="ECO:0007669"/>
    <property type="project" value="UniProtKB-UniPathway"/>
</dbReference>
<dbReference type="PATRIC" id="fig|1121326.3.peg.3099"/>
<accession>A0A161WHX5</accession>
<dbReference type="SUPFAM" id="SSF81301">
    <property type="entry name" value="Nucleotidyltransferase"/>
    <property type="match status" value="1"/>
</dbReference>
<proteinExistence type="predicted"/>
<keyword evidence="3" id="KW-0808">Transferase</keyword>
<evidence type="ECO:0000256" key="1">
    <source>
        <dbReference type="ARBA" id="ARBA00004976"/>
    </source>
</evidence>
<reference evidence="3 4" key="1">
    <citation type="submission" date="2016-04" db="EMBL/GenBank/DDBJ databases">
        <title>Genome sequence of Clostridium magnum DSM 2767.</title>
        <authorList>
            <person name="Poehlein A."/>
            <person name="Uhlig R."/>
            <person name="Fischer R."/>
            <person name="Bahl H."/>
            <person name="Daniel R."/>
        </authorList>
    </citation>
    <scope>NUCLEOTIDE SEQUENCE [LARGE SCALE GENOMIC DNA]</scope>
    <source>
        <strain evidence="3 4">DSM 2767</strain>
    </source>
</reference>
<dbReference type="CDD" id="cd05399">
    <property type="entry name" value="NT_Rel-Spo_like"/>
    <property type="match status" value="1"/>
</dbReference>
<comment type="pathway">
    <text evidence="1">Purine metabolism; ppGpp biosynthesis; ppGpp from GTP: step 1/2.</text>
</comment>
<keyword evidence="4" id="KW-1185">Reference proteome</keyword>
<gene>
    <name evidence="3" type="primary">ywaC_1</name>
    <name evidence="3" type="ORF">CLMAG_30740</name>
</gene>
<evidence type="ECO:0000313" key="4">
    <source>
        <dbReference type="Proteomes" id="UP000076603"/>
    </source>
</evidence>